<dbReference type="InterPro" id="IPR023213">
    <property type="entry name" value="CAT-like_dom_sf"/>
</dbReference>
<name>A0A0K1JDZ9_9MICO</name>
<dbReference type="Gene3D" id="3.30.559.10">
    <property type="entry name" value="Chloramphenicol acetyltransferase-like domain"/>
    <property type="match status" value="1"/>
</dbReference>
<evidence type="ECO:0000259" key="6">
    <source>
        <dbReference type="Pfam" id="PF00755"/>
    </source>
</evidence>
<evidence type="ECO:0000256" key="3">
    <source>
        <dbReference type="ARBA" id="ARBA00023315"/>
    </source>
</evidence>
<proteinExistence type="inferred from homology"/>
<dbReference type="EMBL" id="CP011112">
    <property type="protein sequence ID" value="AKU14942.1"/>
    <property type="molecule type" value="Genomic_DNA"/>
</dbReference>
<dbReference type="AlphaFoldDB" id="A0A0K1JDZ9"/>
<comment type="similarity">
    <text evidence="1 5">Belongs to the carnitine/choline acetyltransferase family.</text>
</comment>
<dbReference type="RefSeq" id="WP_052589503.1">
    <property type="nucleotide sequence ID" value="NZ_CP011112.1"/>
</dbReference>
<evidence type="ECO:0000256" key="4">
    <source>
        <dbReference type="PIRSR" id="PIRSR600542-1"/>
    </source>
</evidence>
<keyword evidence="3 5" id="KW-0012">Acyltransferase</keyword>
<dbReference type="GO" id="GO:0016746">
    <property type="term" value="F:acyltransferase activity"/>
    <property type="evidence" value="ECO:0007669"/>
    <property type="project" value="UniProtKB-KW"/>
</dbReference>
<evidence type="ECO:0000256" key="2">
    <source>
        <dbReference type="ARBA" id="ARBA00022679"/>
    </source>
</evidence>
<dbReference type="PROSITE" id="PS00440">
    <property type="entry name" value="ACYLTRANSF_C_2"/>
    <property type="match status" value="1"/>
</dbReference>
<dbReference type="KEGG" id="lmoi:VV02_02115"/>
<dbReference type="STRING" id="571913.VV02_02115"/>
<sequence>MDQARTFALEDDLPRVPLPTVERSCELFLEWCRPLLTADELRTTEAAVADFLKPDSPSHTLHQALAAYDARPEVASWLDTFWPYRYLGRRDRIALNANFFFLFQDLGESQVERASGLIAGALGYRALIDDERLPVATRRGTPLSMEQNKYLFSATRIPGVDIDTARTPYAEAWPGPSRERHVVVLHRGAMYRLDVIGEGGRPHTMDEIAAGLRAVLDADAPGQSVGCLTSLARAEWAADRQALLQLDPANAAALDIIETALFCVCLEDDRPGDAETAGDLLLYGGRGNRWFDKALSFIVFADGTAGINCEHCCLDGTTVVSLVDALHETPAREASGRSGAEGQGTPAPVPIRFVLDTRLEKAVEDAGDAFADYGASTATTTVSMDVGTDQLKALGVSPDGLAQMAFQIAHRRTKGHVGATYESIAMRHYRHGRTEAMRVVTPEVVDLLVAMDEPGADDNARRAALRAAIDAHVARARQCQAGDAPEQHLWELLMIQQRQGAELGATEPLALYETPGWRIMRDDYLSTSAVPSANVQYFGFGATGQSCIGVGYALLPNRFNAYLCTAREAGEALQLFADQLREVVSELRALLAGGSSSLVE</sequence>
<feature type="active site" description="Proton acceptor" evidence="4">
    <location>
        <position position="311"/>
    </location>
</feature>
<dbReference type="Gene3D" id="3.30.559.70">
    <property type="entry name" value="Choline/Carnitine o-acyltransferase, domain 2"/>
    <property type="match status" value="1"/>
</dbReference>
<dbReference type="Pfam" id="PF00755">
    <property type="entry name" value="Carn_acyltransf"/>
    <property type="match status" value="1"/>
</dbReference>
<evidence type="ECO:0000256" key="5">
    <source>
        <dbReference type="RuleBase" id="RU003801"/>
    </source>
</evidence>
<dbReference type="InterPro" id="IPR000542">
    <property type="entry name" value="Carn_acyl_trans"/>
</dbReference>
<dbReference type="PATRIC" id="fig|571913.6.peg.433"/>
<keyword evidence="2 5" id="KW-0808">Transferase</keyword>
<evidence type="ECO:0000313" key="7">
    <source>
        <dbReference type="EMBL" id="AKU14942.1"/>
    </source>
</evidence>
<dbReference type="InterPro" id="IPR039551">
    <property type="entry name" value="Cho/carn_acyl_trans"/>
</dbReference>
<reference evidence="7 8" key="1">
    <citation type="submission" date="2015-03" db="EMBL/GenBank/DDBJ databases">
        <title>Luteipulveratus halotolerans sp. nov., a novel actinobacterium (Dermacoccaceae) from Sarawak, Malaysia.</title>
        <authorList>
            <person name="Juboi H."/>
            <person name="Basik A."/>
            <person name="Shamsul S.S."/>
            <person name="Arnold P."/>
            <person name="Schmitt E.K."/>
            <person name="Sanglier J.-J."/>
            <person name="Yeo T."/>
        </authorList>
    </citation>
    <scope>NUCLEOTIDE SEQUENCE [LARGE SCALE GENOMIC DNA]</scope>
    <source>
        <strain evidence="7 8">MN07-A0370</strain>
    </source>
</reference>
<accession>A0A0K1JDZ9</accession>
<dbReference type="PANTHER" id="PTHR22589">
    <property type="entry name" value="CARNITINE O-ACYLTRANSFERASE"/>
    <property type="match status" value="1"/>
</dbReference>
<dbReference type="Proteomes" id="UP000066480">
    <property type="component" value="Chromosome"/>
</dbReference>
<evidence type="ECO:0000313" key="8">
    <source>
        <dbReference type="Proteomes" id="UP000066480"/>
    </source>
</evidence>
<dbReference type="InterPro" id="IPR042231">
    <property type="entry name" value="Cho/carn_acyl_trans_2"/>
</dbReference>
<protein>
    <submittedName>
        <fullName evidence="7">Carnitine O-acetyltransferase</fullName>
    </submittedName>
</protein>
<organism evidence="7 8">
    <name type="scientific">Luteipulveratus mongoliensis</name>
    <dbReference type="NCBI Taxonomy" id="571913"/>
    <lineage>
        <taxon>Bacteria</taxon>
        <taxon>Bacillati</taxon>
        <taxon>Actinomycetota</taxon>
        <taxon>Actinomycetes</taxon>
        <taxon>Micrococcales</taxon>
        <taxon>Dermacoccaceae</taxon>
        <taxon>Luteipulveratus</taxon>
    </lineage>
</organism>
<dbReference type="SUPFAM" id="SSF52777">
    <property type="entry name" value="CoA-dependent acyltransferases"/>
    <property type="match status" value="2"/>
</dbReference>
<gene>
    <name evidence="7" type="ORF">VV02_02115</name>
</gene>
<dbReference type="OrthoDB" id="1456at2"/>
<feature type="domain" description="Choline/carnitine acyltransferase" evidence="6">
    <location>
        <begin position="16"/>
        <end position="581"/>
    </location>
</feature>
<keyword evidence="8" id="KW-1185">Reference proteome</keyword>
<evidence type="ECO:0000256" key="1">
    <source>
        <dbReference type="ARBA" id="ARBA00005232"/>
    </source>
</evidence>